<feature type="binding site" evidence="4">
    <location>
        <position position="184"/>
    </location>
    <ligand>
        <name>Zn(2+)</name>
        <dbReference type="ChEBI" id="CHEBI:29105"/>
    </ligand>
</feature>
<reference evidence="7 8" key="1">
    <citation type="journal article" date="2016" name="PLoS ONE">
        <title>Sequence Assembly of Yarrowia lipolytica Strain W29/CLIB89 Shows Transposable Element Diversity.</title>
        <authorList>
            <person name="Magnan C."/>
            <person name="Yu J."/>
            <person name="Chang I."/>
            <person name="Jahn E."/>
            <person name="Kanomata Y."/>
            <person name="Wu J."/>
            <person name="Zeller M."/>
            <person name="Oakes M."/>
            <person name="Baldi P."/>
            <person name="Sandmeyer S."/>
        </authorList>
    </citation>
    <scope>NUCLEOTIDE SEQUENCE [LARGE SCALE GENOMIC DNA]</scope>
    <source>
        <strain evidence="8">CLIB89(W29)</strain>
    </source>
</reference>
<dbReference type="SUPFAM" id="SSF52467">
    <property type="entry name" value="DHS-like NAD/FAD-binding domain"/>
    <property type="match status" value="1"/>
</dbReference>
<sequence>MNIATLELVSSIMKLRIPKFENTPYTPTHTDVASAAKALSRFLTAKNTKTAILTGAGISTASGLPDYRGPTGTYTTNPNHQPTLYHEFVSDEHKRKRYWSRAWIGYEQALKWARPNVAHEVLTGWLRGGHISGLITQNVDGLHKLSQVSGGDIVDNVNVSADLRAGREVPALVELHGSAYRVHCLSCGDQTSREDFQDRMAKDNGWSKDDAVAGTAMTGRGFTTDKTTESDLAQFVDPGTRVETNTGATVTPGGSPTSSNPFLASLDDSTSKSRLDISGNKLNEAAPGGQQQLNADGDAELDVEIDYDRVAIPPCLNCGGVLKPSIVFFGESVPEADRARARDLLESSDQLLVIGTSLSTFSAFDLVRQFYKQGKKVAVLNKGGVRGEGKDWEADVRLDGDIGGVLEKVKM</sequence>
<keyword evidence="4" id="KW-0479">Metal-binding</keyword>
<evidence type="ECO:0000259" key="6">
    <source>
        <dbReference type="PROSITE" id="PS50305"/>
    </source>
</evidence>
<feature type="binding site" evidence="4">
    <location>
        <position position="315"/>
    </location>
    <ligand>
        <name>Zn(2+)</name>
        <dbReference type="ChEBI" id="CHEBI:29105"/>
    </ligand>
</feature>
<comment type="similarity">
    <text evidence="1">Belongs to the sirtuin family. Class I subfamily.</text>
</comment>
<evidence type="ECO:0000256" key="4">
    <source>
        <dbReference type="PROSITE-ProRule" id="PRU00236"/>
    </source>
</evidence>
<dbReference type="KEGG" id="yli:2910206"/>
<evidence type="ECO:0000256" key="3">
    <source>
        <dbReference type="ARBA" id="ARBA00023027"/>
    </source>
</evidence>
<dbReference type="eggNOG" id="KOG2683">
    <property type="taxonomic scope" value="Eukaryota"/>
</dbReference>
<dbReference type="InterPro" id="IPR026591">
    <property type="entry name" value="Sirtuin_cat_small_dom_sf"/>
</dbReference>
<dbReference type="RefSeq" id="XP_502907.3">
    <property type="nucleotide sequence ID" value="XM_502907.3"/>
</dbReference>
<evidence type="ECO:0000313" key="7">
    <source>
        <dbReference type="EMBL" id="AOW04157.1"/>
    </source>
</evidence>
<keyword evidence="4" id="KW-0862">Zinc</keyword>
<dbReference type="GeneID" id="2910206"/>
<dbReference type="InterPro" id="IPR026590">
    <property type="entry name" value="Ssirtuin_cat_dom"/>
</dbReference>
<dbReference type="PROSITE" id="PS50305">
    <property type="entry name" value="SIRTUIN"/>
    <property type="match status" value="1"/>
</dbReference>
<dbReference type="VEuPathDB" id="FungiDB:YALI1_D20651g"/>
<dbReference type="VEuPathDB" id="FungiDB:YALI0_D16687g"/>
<dbReference type="GO" id="GO:0017136">
    <property type="term" value="F:histone deacetylase activity, NAD-dependent"/>
    <property type="evidence" value="ECO:0007669"/>
    <property type="project" value="TreeGrafter"/>
</dbReference>
<dbReference type="PANTHER" id="PTHR11085">
    <property type="entry name" value="NAD-DEPENDENT PROTEIN DEACYLASE SIRTUIN-5, MITOCHONDRIAL-RELATED"/>
    <property type="match status" value="1"/>
</dbReference>
<feature type="compositionally biased region" description="Polar residues" evidence="5">
    <location>
        <begin position="242"/>
        <end position="262"/>
    </location>
</feature>
<proteinExistence type="inferred from homology"/>
<dbReference type="EMBL" id="CP017556">
    <property type="protein sequence ID" value="AOW04157.1"/>
    <property type="molecule type" value="Genomic_DNA"/>
</dbReference>
<evidence type="ECO:0000313" key="8">
    <source>
        <dbReference type="Proteomes" id="UP000182444"/>
    </source>
</evidence>
<keyword evidence="2" id="KW-0808">Transferase</keyword>
<feature type="active site" description="Proton acceptor" evidence="4">
    <location>
        <position position="176"/>
    </location>
</feature>
<dbReference type="Gene3D" id="3.40.50.1220">
    <property type="entry name" value="TPP-binding domain"/>
    <property type="match status" value="2"/>
</dbReference>
<dbReference type="InterPro" id="IPR050134">
    <property type="entry name" value="NAD-dep_sirtuin_deacylases"/>
</dbReference>
<gene>
    <name evidence="7" type="ORF">YALI1_D20651g</name>
</gene>
<dbReference type="PANTHER" id="PTHR11085:SF10">
    <property type="entry name" value="NAD-DEPENDENT PROTEIN DEACYLASE SIRTUIN-5, MITOCHONDRIAL-RELATED"/>
    <property type="match status" value="1"/>
</dbReference>
<accession>A0A1H6Q696</accession>
<dbReference type="AlphaFoldDB" id="A0A1H6Q696"/>
<feature type="region of interest" description="Disordered" evidence="5">
    <location>
        <begin position="240"/>
        <end position="271"/>
    </location>
</feature>
<dbReference type="InterPro" id="IPR003000">
    <property type="entry name" value="Sirtuin"/>
</dbReference>
<feature type="binding site" evidence="4">
    <location>
        <position position="187"/>
    </location>
    <ligand>
        <name>Zn(2+)</name>
        <dbReference type="ChEBI" id="CHEBI:29105"/>
    </ligand>
</feature>
<dbReference type="InterPro" id="IPR029035">
    <property type="entry name" value="DHS-like_NAD/FAD-binding_dom"/>
</dbReference>
<keyword evidence="3" id="KW-0520">NAD</keyword>
<evidence type="ECO:0000256" key="1">
    <source>
        <dbReference type="ARBA" id="ARBA00006924"/>
    </source>
</evidence>
<dbReference type="Gene3D" id="3.30.1600.10">
    <property type="entry name" value="SIR2/SIRT2 'Small Domain"/>
    <property type="match status" value="1"/>
</dbReference>
<dbReference type="GO" id="GO:0070403">
    <property type="term" value="F:NAD+ binding"/>
    <property type="evidence" value="ECO:0007669"/>
    <property type="project" value="InterPro"/>
</dbReference>
<protein>
    <recommendedName>
        <fullName evidence="6">Deacetylase sirtuin-type domain-containing protein</fullName>
    </recommendedName>
</protein>
<feature type="domain" description="Deacetylase sirtuin-type" evidence="6">
    <location>
        <begin position="28"/>
        <end position="411"/>
    </location>
</feature>
<feature type="binding site" evidence="4">
    <location>
        <position position="318"/>
    </location>
    <ligand>
        <name>Zn(2+)</name>
        <dbReference type="ChEBI" id="CHEBI:29105"/>
    </ligand>
</feature>
<evidence type="ECO:0000256" key="2">
    <source>
        <dbReference type="ARBA" id="ARBA00022679"/>
    </source>
</evidence>
<dbReference type="Proteomes" id="UP000182444">
    <property type="component" value="Chromosome 1D"/>
</dbReference>
<dbReference type="Pfam" id="PF02146">
    <property type="entry name" value="SIR2"/>
    <property type="match status" value="2"/>
</dbReference>
<organism evidence="7 8">
    <name type="scientific">Yarrowia lipolytica</name>
    <name type="common">Candida lipolytica</name>
    <dbReference type="NCBI Taxonomy" id="4952"/>
    <lineage>
        <taxon>Eukaryota</taxon>
        <taxon>Fungi</taxon>
        <taxon>Dikarya</taxon>
        <taxon>Ascomycota</taxon>
        <taxon>Saccharomycotina</taxon>
        <taxon>Dipodascomycetes</taxon>
        <taxon>Dipodascales</taxon>
        <taxon>Dipodascales incertae sedis</taxon>
        <taxon>Yarrowia</taxon>
    </lineage>
</organism>
<evidence type="ECO:0000256" key="5">
    <source>
        <dbReference type="SAM" id="MobiDB-lite"/>
    </source>
</evidence>
<name>A0A1H6Q696_YARLL</name>
<dbReference type="GO" id="GO:0046872">
    <property type="term" value="F:metal ion binding"/>
    <property type="evidence" value="ECO:0007669"/>
    <property type="project" value="UniProtKB-KW"/>
</dbReference>